<dbReference type="GO" id="GO:0016747">
    <property type="term" value="F:acyltransferase activity, transferring groups other than amino-acyl groups"/>
    <property type="evidence" value="ECO:0007669"/>
    <property type="project" value="InterPro"/>
</dbReference>
<gene>
    <name evidence="2" type="ORF">SAMN04488134_101128</name>
</gene>
<dbReference type="Proteomes" id="UP000199300">
    <property type="component" value="Unassembled WGS sequence"/>
</dbReference>
<evidence type="ECO:0000313" key="2">
    <source>
        <dbReference type="EMBL" id="SEN45753.1"/>
    </source>
</evidence>
<organism evidence="2 3">
    <name type="scientific">Amphibacillus marinus</name>
    <dbReference type="NCBI Taxonomy" id="872970"/>
    <lineage>
        <taxon>Bacteria</taxon>
        <taxon>Bacillati</taxon>
        <taxon>Bacillota</taxon>
        <taxon>Bacilli</taxon>
        <taxon>Bacillales</taxon>
        <taxon>Bacillaceae</taxon>
        <taxon>Amphibacillus</taxon>
    </lineage>
</organism>
<keyword evidence="3" id="KW-1185">Reference proteome</keyword>
<dbReference type="OrthoDB" id="87299at2"/>
<evidence type="ECO:0000259" key="1">
    <source>
        <dbReference type="PROSITE" id="PS51186"/>
    </source>
</evidence>
<dbReference type="Gene3D" id="3.40.630.30">
    <property type="match status" value="1"/>
</dbReference>
<dbReference type="RefSeq" id="WP_091493585.1">
    <property type="nucleotide sequence ID" value="NZ_FODJ01000001.1"/>
</dbReference>
<dbReference type="SUPFAM" id="SSF55729">
    <property type="entry name" value="Acyl-CoA N-acyltransferases (Nat)"/>
    <property type="match status" value="1"/>
</dbReference>
<dbReference type="CDD" id="cd04301">
    <property type="entry name" value="NAT_SF"/>
    <property type="match status" value="1"/>
</dbReference>
<reference evidence="2 3" key="1">
    <citation type="submission" date="2016-10" db="EMBL/GenBank/DDBJ databases">
        <authorList>
            <person name="de Groot N.N."/>
        </authorList>
    </citation>
    <scope>NUCLEOTIDE SEQUENCE [LARGE SCALE GENOMIC DNA]</scope>
    <source>
        <strain evidence="2 3">CGMCC 1.10434</strain>
    </source>
</reference>
<evidence type="ECO:0000313" key="3">
    <source>
        <dbReference type="Proteomes" id="UP000199300"/>
    </source>
</evidence>
<sequence>MNLNLIPAKDSKALAYFLATMNTNQQHHIGYCGEDSEEIYDTLTNDFSDLTLEDSFMVAYHNDQIIAAIGIDVDLATGVAEVWGPFVKDHDLEIADLLWDQLKKKGQEKVKRFAFFFNKDNTFVEAFVKRHHGRSQGGDFVLQKLRSSSVNYGCSDLVTPFSLSDRDSFIELHNQSFPGTYFTAETILKRLNSVNQLFVVNDRNSSVIGYVYLEANSDYNEGNIEYVAVAESQRKNGFGKLLISKAVAELFSF</sequence>
<dbReference type="EMBL" id="FODJ01000001">
    <property type="protein sequence ID" value="SEN45753.1"/>
    <property type="molecule type" value="Genomic_DNA"/>
</dbReference>
<feature type="domain" description="N-acetyltransferase" evidence="1">
    <location>
        <begin position="156"/>
        <end position="253"/>
    </location>
</feature>
<protein>
    <recommendedName>
        <fullName evidence="1">N-acetyltransferase domain-containing protein</fullName>
    </recommendedName>
</protein>
<dbReference type="InterPro" id="IPR000182">
    <property type="entry name" value="GNAT_dom"/>
</dbReference>
<dbReference type="InterPro" id="IPR016181">
    <property type="entry name" value="Acyl_CoA_acyltransferase"/>
</dbReference>
<dbReference type="PROSITE" id="PS51186">
    <property type="entry name" value="GNAT"/>
    <property type="match status" value="1"/>
</dbReference>
<dbReference type="Pfam" id="PF00583">
    <property type="entry name" value="Acetyltransf_1"/>
    <property type="match status" value="1"/>
</dbReference>
<proteinExistence type="predicted"/>
<name>A0A1H8GP39_9BACI</name>
<accession>A0A1H8GP39</accession>
<dbReference type="STRING" id="872970.SAMN04488134_101128"/>
<dbReference type="AlphaFoldDB" id="A0A1H8GP39"/>